<name>D2V2E8_NAEGR</name>
<dbReference type="KEGG" id="ngr:NAEGRDRAFT_62976"/>
<dbReference type="RefSeq" id="XP_002681789.1">
    <property type="nucleotide sequence ID" value="XM_002681743.1"/>
</dbReference>
<dbReference type="AlphaFoldDB" id="D2V2E8"/>
<evidence type="ECO:0000256" key="1">
    <source>
        <dbReference type="SAM" id="Phobius"/>
    </source>
</evidence>
<keyword evidence="1" id="KW-0812">Transmembrane</keyword>
<evidence type="ECO:0000313" key="2">
    <source>
        <dbReference type="EMBL" id="EFC49045.1"/>
    </source>
</evidence>
<dbReference type="Proteomes" id="UP000006671">
    <property type="component" value="Unassembled WGS sequence"/>
</dbReference>
<keyword evidence="1" id="KW-0472">Membrane</keyword>
<proteinExistence type="predicted"/>
<keyword evidence="1" id="KW-1133">Transmembrane helix</keyword>
<evidence type="ECO:0000313" key="3">
    <source>
        <dbReference type="Proteomes" id="UP000006671"/>
    </source>
</evidence>
<dbReference type="InParanoid" id="D2V2E8"/>
<dbReference type="GeneID" id="8852745"/>
<reference evidence="2 3" key="1">
    <citation type="journal article" date="2010" name="Cell">
        <title>The genome of Naegleria gruberi illuminates early eukaryotic versatility.</title>
        <authorList>
            <person name="Fritz-Laylin L.K."/>
            <person name="Prochnik S.E."/>
            <person name="Ginger M.L."/>
            <person name="Dacks J.B."/>
            <person name="Carpenter M.L."/>
            <person name="Field M.C."/>
            <person name="Kuo A."/>
            <person name="Paredez A."/>
            <person name="Chapman J."/>
            <person name="Pham J."/>
            <person name="Shu S."/>
            <person name="Neupane R."/>
            <person name="Cipriano M."/>
            <person name="Mancuso J."/>
            <person name="Tu H."/>
            <person name="Salamov A."/>
            <person name="Lindquist E."/>
            <person name="Shapiro H."/>
            <person name="Lucas S."/>
            <person name="Grigoriev I.V."/>
            <person name="Cande W.Z."/>
            <person name="Fulton C."/>
            <person name="Rokhsar D.S."/>
            <person name="Dawson S.C."/>
        </authorList>
    </citation>
    <scope>NUCLEOTIDE SEQUENCE [LARGE SCALE GENOMIC DNA]</scope>
    <source>
        <strain evidence="2 3">NEG-M</strain>
    </source>
</reference>
<protein>
    <submittedName>
        <fullName evidence="2">Predicted protein</fullName>
    </submittedName>
</protein>
<organism evidence="3">
    <name type="scientific">Naegleria gruberi</name>
    <name type="common">Amoeba</name>
    <dbReference type="NCBI Taxonomy" id="5762"/>
    <lineage>
        <taxon>Eukaryota</taxon>
        <taxon>Discoba</taxon>
        <taxon>Heterolobosea</taxon>
        <taxon>Tetramitia</taxon>
        <taxon>Eutetramitia</taxon>
        <taxon>Vahlkampfiidae</taxon>
        <taxon>Naegleria</taxon>
    </lineage>
</organism>
<keyword evidence="3" id="KW-1185">Reference proteome</keyword>
<dbReference type="VEuPathDB" id="AmoebaDB:NAEGRDRAFT_62976"/>
<dbReference type="EMBL" id="GG738849">
    <property type="protein sequence ID" value="EFC49045.1"/>
    <property type="molecule type" value="Genomic_DNA"/>
</dbReference>
<sequence length="157" mass="17809">MCYPKVVIWNDYPYKFPNTSLAILSKLNWNTVIVRNLTDSVIITNSIVGNGELFNCYIATNSTPTTSYFVSINKNVDSGKELLEKINSPTSILISMAIFGCFIITSLSLMIFIPIVTFKIKAWLKKDQGFRREVVFVDGQYLSKDGAKLDDNHYIYV</sequence>
<accession>D2V2E8</accession>
<feature type="transmembrane region" description="Helical" evidence="1">
    <location>
        <begin position="92"/>
        <end position="116"/>
    </location>
</feature>
<gene>
    <name evidence="2" type="ORF">NAEGRDRAFT_62976</name>
</gene>